<dbReference type="EC" id="2.7.12.1" evidence="2"/>
<feature type="compositionally biased region" description="Gly residues" evidence="12">
    <location>
        <begin position="1748"/>
        <end position="1757"/>
    </location>
</feature>
<dbReference type="GO" id="GO:0004712">
    <property type="term" value="F:protein serine/threonine/tyrosine kinase activity"/>
    <property type="evidence" value="ECO:0007669"/>
    <property type="project" value="UniProtKB-EC"/>
</dbReference>
<evidence type="ECO:0000256" key="12">
    <source>
        <dbReference type="SAM" id="MobiDB-lite"/>
    </source>
</evidence>
<feature type="region of interest" description="Disordered" evidence="12">
    <location>
        <begin position="670"/>
        <end position="716"/>
    </location>
</feature>
<keyword evidence="5 11" id="KW-0547">Nucleotide-binding</keyword>
<feature type="region of interest" description="Disordered" evidence="12">
    <location>
        <begin position="439"/>
        <end position="471"/>
    </location>
</feature>
<comment type="similarity">
    <text evidence="1">Belongs to the protein kinase superfamily. CMGC Ser/Thr protein kinase family. MNB/DYRK subfamily.</text>
</comment>
<reference evidence="14" key="1">
    <citation type="submission" date="2022-07" db="EMBL/GenBank/DDBJ databases">
        <title>Phylogenomic reconstructions and comparative analyses of Kickxellomycotina fungi.</title>
        <authorList>
            <person name="Reynolds N.K."/>
            <person name="Stajich J.E."/>
            <person name="Barry K."/>
            <person name="Grigoriev I.V."/>
            <person name="Crous P."/>
            <person name="Smith M.E."/>
        </authorList>
    </citation>
    <scope>NUCLEOTIDE SEQUENCE</scope>
    <source>
        <strain evidence="14">RSA 1196</strain>
    </source>
</reference>
<feature type="region of interest" description="Disordered" evidence="12">
    <location>
        <begin position="1715"/>
        <end position="1776"/>
    </location>
</feature>
<feature type="region of interest" description="Disordered" evidence="12">
    <location>
        <begin position="343"/>
        <end position="406"/>
    </location>
</feature>
<keyword evidence="6 14" id="KW-0418">Kinase</keyword>
<evidence type="ECO:0000313" key="14">
    <source>
        <dbReference type="EMBL" id="KAJ1960959.1"/>
    </source>
</evidence>
<dbReference type="PANTHER" id="PTHR24058">
    <property type="entry name" value="DUAL SPECIFICITY PROTEIN KINASE"/>
    <property type="match status" value="1"/>
</dbReference>
<feature type="compositionally biased region" description="Basic and acidic residues" evidence="12">
    <location>
        <begin position="1758"/>
        <end position="1770"/>
    </location>
</feature>
<feature type="region of interest" description="Disordered" evidence="12">
    <location>
        <begin position="1477"/>
        <end position="1503"/>
    </location>
</feature>
<feature type="region of interest" description="Disordered" evidence="12">
    <location>
        <begin position="734"/>
        <end position="918"/>
    </location>
</feature>
<dbReference type="GO" id="GO:0005737">
    <property type="term" value="C:cytoplasm"/>
    <property type="evidence" value="ECO:0007669"/>
    <property type="project" value="TreeGrafter"/>
</dbReference>
<evidence type="ECO:0000256" key="5">
    <source>
        <dbReference type="ARBA" id="ARBA00022741"/>
    </source>
</evidence>
<evidence type="ECO:0000256" key="1">
    <source>
        <dbReference type="ARBA" id="ARBA00008867"/>
    </source>
</evidence>
<feature type="compositionally biased region" description="Polar residues" evidence="12">
    <location>
        <begin position="702"/>
        <end position="716"/>
    </location>
</feature>
<feature type="binding site" evidence="11">
    <location>
        <position position="1196"/>
    </location>
    <ligand>
        <name>ATP</name>
        <dbReference type="ChEBI" id="CHEBI:30616"/>
    </ligand>
</feature>
<organism evidence="14 15">
    <name type="scientific">Dispira parvispora</name>
    <dbReference type="NCBI Taxonomy" id="1520584"/>
    <lineage>
        <taxon>Eukaryota</taxon>
        <taxon>Fungi</taxon>
        <taxon>Fungi incertae sedis</taxon>
        <taxon>Zoopagomycota</taxon>
        <taxon>Kickxellomycotina</taxon>
        <taxon>Dimargaritomycetes</taxon>
        <taxon>Dimargaritales</taxon>
        <taxon>Dimargaritaceae</taxon>
        <taxon>Dispira</taxon>
    </lineage>
</organism>
<feature type="compositionally biased region" description="Polar residues" evidence="12">
    <location>
        <begin position="233"/>
        <end position="244"/>
    </location>
</feature>
<dbReference type="Gene3D" id="3.30.10.30">
    <property type="entry name" value="DYRK"/>
    <property type="match status" value="1"/>
</dbReference>
<feature type="compositionally biased region" description="Polar residues" evidence="12">
    <location>
        <begin position="1015"/>
        <end position="1030"/>
    </location>
</feature>
<feature type="compositionally biased region" description="Pro residues" evidence="12">
    <location>
        <begin position="765"/>
        <end position="774"/>
    </location>
</feature>
<dbReference type="PANTHER" id="PTHR24058:SF22">
    <property type="entry name" value="DUAL SPECIFICITY TYROSINE-PHOSPHORYLATION-REGULATED KINASE 4"/>
    <property type="match status" value="1"/>
</dbReference>
<dbReference type="PROSITE" id="PS00107">
    <property type="entry name" value="PROTEIN_KINASE_ATP"/>
    <property type="match status" value="1"/>
</dbReference>
<dbReference type="SMART" id="SM00220">
    <property type="entry name" value="S_TKc"/>
    <property type="match status" value="1"/>
</dbReference>
<dbReference type="InterPro" id="IPR008271">
    <property type="entry name" value="Ser/Thr_kinase_AS"/>
</dbReference>
<dbReference type="InterPro" id="IPR042521">
    <property type="entry name" value="DYRK"/>
</dbReference>
<evidence type="ECO:0000256" key="8">
    <source>
        <dbReference type="ARBA" id="ARBA00049003"/>
    </source>
</evidence>
<dbReference type="SUPFAM" id="SSF56112">
    <property type="entry name" value="Protein kinase-like (PK-like)"/>
    <property type="match status" value="1"/>
</dbReference>
<keyword evidence="15" id="KW-1185">Reference proteome</keyword>
<feature type="compositionally biased region" description="Polar residues" evidence="12">
    <location>
        <begin position="254"/>
        <end position="269"/>
    </location>
</feature>
<dbReference type="PROSITE" id="PS00108">
    <property type="entry name" value="PROTEIN_KINASE_ST"/>
    <property type="match status" value="1"/>
</dbReference>
<evidence type="ECO:0000256" key="11">
    <source>
        <dbReference type="PROSITE-ProRule" id="PRU10141"/>
    </source>
</evidence>
<feature type="compositionally biased region" description="Low complexity" evidence="12">
    <location>
        <begin position="881"/>
        <end position="904"/>
    </location>
</feature>
<feature type="compositionally biased region" description="Low complexity" evidence="12">
    <location>
        <begin position="829"/>
        <end position="844"/>
    </location>
</feature>
<comment type="catalytic activity">
    <reaction evidence="9">
        <text>L-threonyl-[protein] + ATP = O-phospho-L-threonyl-[protein] + ADP + H(+)</text>
        <dbReference type="Rhea" id="RHEA:46608"/>
        <dbReference type="Rhea" id="RHEA-COMP:11060"/>
        <dbReference type="Rhea" id="RHEA-COMP:11605"/>
        <dbReference type="ChEBI" id="CHEBI:15378"/>
        <dbReference type="ChEBI" id="CHEBI:30013"/>
        <dbReference type="ChEBI" id="CHEBI:30616"/>
        <dbReference type="ChEBI" id="CHEBI:61977"/>
        <dbReference type="ChEBI" id="CHEBI:456216"/>
        <dbReference type="EC" id="2.7.12.1"/>
    </reaction>
</comment>
<dbReference type="InterPro" id="IPR050494">
    <property type="entry name" value="Ser_Thr_dual-spec_kinase"/>
</dbReference>
<evidence type="ECO:0000256" key="3">
    <source>
        <dbReference type="ARBA" id="ARBA00022527"/>
    </source>
</evidence>
<dbReference type="EMBL" id="JANBPY010001233">
    <property type="protein sequence ID" value="KAJ1960959.1"/>
    <property type="molecule type" value="Genomic_DNA"/>
</dbReference>
<evidence type="ECO:0000259" key="13">
    <source>
        <dbReference type="PROSITE" id="PS50011"/>
    </source>
</evidence>
<sequence length="1776" mass="187835">MKPAGLPSLSIRRDIAVSEHNPLVTPVTPSSAQFIVLPPPPIATATTIRKTHPFECATLLSPSSPVCSSRLRLPPTLRVPSGPVGSSTPSGLGQRPDVPPSARLEEAKSPSTHRGSTFAPTPTVPTGSLLADQTTPTLGSAATETQDPTILSSPRHTATLSPSADSCVDETMSSALPSYDKGSNIPARVTGRRYSALPTTLRRPSPTANRSGPGPSRSRVHDALRETLEEHQGSLSTRESQALSYLNRPRRQSLAPTLTTKTLRNSMVGNNPGEPLSASILTSSSSGLPRIQGSKGQSLPTPSATKQASSPSTVPRETLHRTLGRASSDIKSILKTGGIRKDGSIVSAHDDRRSNLQGSQIPIPNTRPRVNQSGTMASSLGGNGNGNNPLPTRLGTRRSATVRPRSGEYSQLLKSLATNSDSESPAVPPTSTIRTARAALNLSSSDSRRSSLRVGGGDISESTKASASTTSPYRITYENTTGSAVTAAKSPGKTGDPTINCLLATKEASRTPKGTGGQRHATTNPLVVNKAWLAHRASPRTSTTPSKNRVHDASLETTVSDSDPEDCHDAHSVAVDISSNQSSAASTPSSGPTSGSQRSSRYNSRHKGATSQDQEMEWSPGGEQHRSYYANKVSGQPQTPVGNKSQKSKNVTYKVDTGTNALPISGKAALVASPSPGESPRVQTARRKTTLPTSERPVLTTKPVTSSPLAQPQTRNSLADVEITVHDDLTPKTTAASDVTAKVPTASTLGSAPTSQSHTAIDIDGPPPEKPIPHPTLASRLPSKGDPRPRALSKPPPTTGATTNSKVQHALSTAKGSAATTNRGSRHYGLPAGPGSSANGGASLRRASESTRSQTMGRRPSRGLAQSLAKALAVNSPDTPPSTSDSPGLTTATTSSSTANTPSGEDTEPKRNDGGKTITSQVKLAMITGSDGAKGIDNPEGAVRTLGAKFGHLTLDGRSKSKRPPIPSRRLPHEEAHSNAKRVPATEEKKSVTSNTMSNTKTGTLHHHRGGNQRPAVTTTSSTLTDNVGTKPTRPLVVPPTNHPGKTTIGSKVQQHHPSAGSNFQLQSPGIGRGTTGLSSSSESSSTRDRTTAAVPPLTSQVVLKMHGRQLTNLERQEISEYPSIYYFGQNARKRQSPKGQALYNQGYDDDRGDYIVLPHDHLLYRYEILETLGKGSFGQVLRVHDHKLGKQVAVKIIRNKKRFHCQAQIEIKLLEMLRRWDGDGTHHVIHILEQFVFRSHLCIVTELLSMNLYEYIKANGFQGCSLVLIRQFAVQLLRALLLLYRHKVIHCDLKPENILLIRPNQTGIKVIDFGSSCFENERIYTYIQSRFYRSPEVIMGLSYGMGIDIWSFGCILAELHTGYPLFPGENEHDQLSCIMEVLGVPPGYLVDQASRRSEFFDSTGQPRPFVNSKGKKRRPGAKHLASVLKTNDKIFLDFLYRCLEWDPKHRMTPEQAVQHEWITGHVEPGRRYKGLPAIPSKAPGGPTGEGSSYQSGLARRPPPLEIPTCQGGKPGFTVDAGPVTANVAGGHPATASGPGFVSNGPVSAGFIYPNNGGIVNAGAMGRAPVVMAGGPQFPPHAHRMSVGGSNPVSLFTMEGTADGKGSNNNPHQYPSAHLAAHGDGFAPTGQQPPGNGYTANLGGYPLPTAHPSGPLGGNGTNRGTGGAPPTRGNPGIPPSVTMTGINMGPPTHHAMMGGGVYGHPQSHPTMPGLGINANPTQPPLYSFGASGLYPHPPPPSHDHYQTGSGGGYGKGSDSGKDGKTSDRRGSLTNKP</sequence>
<feature type="compositionally biased region" description="Low complexity" evidence="12">
    <location>
        <begin position="276"/>
        <end position="288"/>
    </location>
</feature>
<feature type="compositionally biased region" description="Polar residues" evidence="12">
    <location>
        <begin position="355"/>
        <end position="380"/>
    </location>
</feature>
<dbReference type="FunFam" id="1.10.510.10:FF:000112">
    <property type="entry name" value="Putative dual specificity tyrosine-phosphorylation-regulated kinase 2"/>
    <property type="match status" value="1"/>
</dbReference>
<dbReference type="CDD" id="cd14210">
    <property type="entry name" value="PKc_DYRK"/>
    <property type="match status" value="1"/>
</dbReference>
<evidence type="ECO:0000256" key="4">
    <source>
        <dbReference type="ARBA" id="ARBA00022679"/>
    </source>
</evidence>
<accession>A0A9W8E2D1</accession>
<feature type="compositionally biased region" description="Basic and acidic residues" evidence="12">
    <location>
        <begin position="971"/>
        <end position="991"/>
    </location>
</feature>
<keyword evidence="3 14" id="KW-0723">Serine/threonine-protein kinase</keyword>
<keyword evidence="7 11" id="KW-0067">ATP-binding</keyword>
<feature type="compositionally biased region" description="Polar residues" evidence="12">
    <location>
        <begin position="745"/>
        <end position="759"/>
    </location>
</feature>
<dbReference type="InterPro" id="IPR000719">
    <property type="entry name" value="Prot_kinase_dom"/>
</dbReference>
<dbReference type="PROSITE" id="PS50011">
    <property type="entry name" value="PROTEIN_KINASE_DOM"/>
    <property type="match status" value="1"/>
</dbReference>
<protein>
    <recommendedName>
        <fullName evidence="2">dual-specificity kinase</fullName>
        <ecNumber evidence="2">2.7.12.1</ecNumber>
    </recommendedName>
</protein>
<feature type="compositionally biased region" description="Polar residues" evidence="12">
    <location>
        <begin position="992"/>
        <end position="1003"/>
    </location>
</feature>
<evidence type="ECO:0000256" key="7">
    <source>
        <dbReference type="ARBA" id="ARBA00022840"/>
    </source>
</evidence>
<comment type="caution">
    <text evidence="14">The sequence shown here is derived from an EMBL/GenBank/DDBJ whole genome shotgun (WGS) entry which is preliminary data.</text>
</comment>
<dbReference type="GO" id="GO:0004674">
    <property type="term" value="F:protein serine/threonine kinase activity"/>
    <property type="evidence" value="ECO:0007669"/>
    <property type="project" value="UniProtKB-KW"/>
</dbReference>
<feature type="compositionally biased region" description="Basic and acidic residues" evidence="12">
    <location>
        <begin position="343"/>
        <end position="354"/>
    </location>
</feature>
<comment type="catalytic activity">
    <reaction evidence="10">
        <text>L-tyrosyl-[protein] + ATP = O-phospho-L-tyrosyl-[protein] + ADP + H(+)</text>
        <dbReference type="Rhea" id="RHEA:10596"/>
        <dbReference type="Rhea" id="RHEA-COMP:10136"/>
        <dbReference type="Rhea" id="RHEA-COMP:20101"/>
        <dbReference type="ChEBI" id="CHEBI:15378"/>
        <dbReference type="ChEBI" id="CHEBI:30616"/>
        <dbReference type="ChEBI" id="CHEBI:46858"/>
        <dbReference type="ChEBI" id="CHEBI:61978"/>
        <dbReference type="ChEBI" id="CHEBI:456216"/>
        <dbReference type="EC" id="2.7.12.1"/>
    </reaction>
</comment>
<gene>
    <name evidence="14" type="primary">POM1</name>
    <name evidence="14" type="ORF">IWQ62_004034</name>
</gene>
<dbReference type="GO" id="GO:0005524">
    <property type="term" value="F:ATP binding"/>
    <property type="evidence" value="ECO:0007669"/>
    <property type="project" value="UniProtKB-UniRule"/>
</dbReference>
<name>A0A9W8E2D1_9FUNG</name>
<evidence type="ECO:0000313" key="15">
    <source>
        <dbReference type="Proteomes" id="UP001150925"/>
    </source>
</evidence>
<keyword evidence="4 14" id="KW-0808">Transferase</keyword>
<feature type="compositionally biased region" description="Low complexity" evidence="12">
    <location>
        <begin position="80"/>
        <end position="93"/>
    </location>
</feature>
<feature type="compositionally biased region" description="Polar residues" evidence="12">
    <location>
        <begin position="799"/>
        <end position="823"/>
    </location>
</feature>
<feature type="region of interest" description="Disordered" evidence="12">
    <location>
        <begin position="953"/>
        <end position="1094"/>
    </location>
</feature>
<dbReference type="Gene3D" id="1.10.510.10">
    <property type="entry name" value="Transferase(Phosphotransferase) domain 1"/>
    <property type="match status" value="1"/>
</dbReference>
<feature type="compositionally biased region" description="Low complexity" evidence="12">
    <location>
        <begin position="1076"/>
        <end position="1085"/>
    </location>
</feature>
<evidence type="ECO:0000256" key="6">
    <source>
        <dbReference type="ARBA" id="ARBA00022777"/>
    </source>
</evidence>
<feature type="compositionally biased region" description="Low complexity" evidence="12">
    <location>
        <begin position="578"/>
        <end position="601"/>
    </location>
</feature>
<comment type="catalytic activity">
    <reaction evidence="8">
        <text>L-seryl-[protein] + ATP = O-phospho-L-seryl-[protein] + ADP + H(+)</text>
        <dbReference type="Rhea" id="RHEA:17989"/>
        <dbReference type="Rhea" id="RHEA-COMP:9863"/>
        <dbReference type="Rhea" id="RHEA-COMP:11604"/>
        <dbReference type="ChEBI" id="CHEBI:15378"/>
        <dbReference type="ChEBI" id="CHEBI:29999"/>
        <dbReference type="ChEBI" id="CHEBI:30616"/>
        <dbReference type="ChEBI" id="CHEBI:83421"/>
        <dbReference type="ChEBI" id="CHEBI:456216"/>
        <dbReference type="EC" id="2.7.12.1"/>
    </reaction>
</comment>
<feature type="compositionally biased region" description="Polar residues" evidence="12">
    <location>
        <begin position="294"/>
        <end position="315"/>
    </location>
</feature>
<feature type="compositionally biased region" description="Polar residues" evidence="12">
    <location>
        <begin position="1044"/>
        <end position="1068"/>
    </location>
</feature>
<proteinExistence type="inferred from homology"/>
<dbReference type="GO" id="GO:0005856">
    <property type="term" value="C:cytoskeleton"/>
    <property type="evidence" value="ECO:0007669"/>
    <property type="project" value="TreeGrafter"/>
</dbReference>
<evidence type="ECO:0000256" key="2">
    <source>
        <dbReference type="ARBA" id="ARBA00013203"/>
    </source>
</evidence>
<feature type="compositionally biased region" description="Low complexity" evidence="12">
    <location>
        <begin position="460"/>
        <end position="471"/>
    </location>
</feature>
<dbReference type="InterPro" id="IPR011009">
    <property type="entry name" value="Kinase-like_dom_sf"/>
</dbReference>
<evidence type="ECO:0000256" key="9">
    <source>
        <dbReference type="ARBA" id="ARBA00049308"/>
    </source>
</evidence>
<evidence type="ECO:0000256" key="10">
    <source>
        <dbReference type="ARBA" id="ARBA00051680"/>
    </source>
</evidence>
<feature type="domain" description="Protein kinase" evidence="13">
    <location>
        <begin position="1167"/>
        <end position="1463"/>
    </location>
</feature>
<feature type="region of interest" description="Disordered" evidence="12">
    <location>
        <begin position="63"/>
        <end position="326"/>
    </location>
</feature>
<dbReference type="Proteomes" id="UP001150925">
    <property type="component" value="Unassembled WGS sequence"/>
</dbReference>
<feature type="region of interest" description="Disordered" evidence="12">
    <location>
        <begin position="1623"/>
        <end position="1681"/>
    </location>
</feature>
<dbReference type="Gene3D" id="3.30.200.20">
    <property type="entry name" value="Phosphorylase Kinase, domain 1"/>
    <property type="match status" value="1"/>
</dbReference>
<dbReference type="InterPro" id="IPR017441">
    <property type="entry name" value="Protein_kinase_ATP_BS"/>
</dbReference>
<feature type="compositionally biased region" description="Gly residues" evidence="12">
    <location>
        <begin position="1655"/>
        <end position="1667"/>
    </location>
</feature>
<feature type="compositionally biased region" description="Polar residues" evidence="12">
    <location>
        <begin position="109"/>
        <end position="164"/>
    </location>
</feature>
<dbReference type="Pfam" id="PF00069">
    <property type="entry name" value="Pkinase"/>
    <property type="match status" value="1"/>
</dbReference>
<feature type="compositionally biased region" description="Basic and acidic residues" evidence="12">
    <location>
        <begin position="219"/>
        <end position="232"/>
    </location>
</feature>
<feature type="region of interest" description="Disordered" evidence="12">
    <location>
        <begin position="537"/>
        <end position="627"/>
    </location>
</feature>
<dbReference type="OrthoDB" id="9332038at2759"/>